<evidence type="ECO:0000313" key="1">
    <source>
        <dbReference type="EMBL" id="KAG5652594.1"/>
    </source>
</evidence>
<dbReference type="AlphaFoldDB" id="A0A9P7GMM3"/>
<gene>
    <name evidence="1" type="ORF">H0H81_004425</name>
</gene>
<reference evidence="1" key="2">
    <citation type="submission" date="2021-10" db="EMBL/GenBank/DDBJ databases">
        <title>Phylogenomics reveals ancestral predisposition of the termite-cultivated fungus Termitomyces towards a domesticated lifestyle.</title>
        <authorList>
            <person name="Auxier B."/>
            <person name="Grum-Grzhimaylo A."/>
            <person name="Cardenas M.E."/>
            <person name="Lodge J.D."/>
            <person name="Laessoe T."/>
            <person name="Pedersen O."/>
            <person name="Smith M.E."/>
            <person name="Kuyper T.W."/>
            <person name="Franco-Molano E.A."/>
            <person name="Baroni T.J."/>
            <person name="Aanen D.K."/>
        </authorList>
    </citation>
    <scope>NUCLEOTIDE SEQUENCE</scope>
    <source>
        <strain evidence="1">D49</strain>
    </source>
</reference>
<name>A0A9P7GMM3_9AGAR</name>
<proteinExistence type="predicted"/>
<reference evidence="1" key="1">
    <citation type="submission" date="2021-02" db="EMBL/GenBank/DDBJ databases">
        <authorList>
            <person name="Nieuwenhuis M."/>
            <person name="Van De Peppel L.J.J."/>
        </authorList>
    </citation>
    <scope>NUCLEOTIDE SEQUENCE</scope>
    <source>
        <strain evidence="1">D49</strain>
    </source>
</reference>
<dbReference type="OrthoDB" id="3145912at2759"/>
<comment type="caution">
    <text evidence="1">The sequence shown here is derived from an EMBL/GenBank/DDBJ whole genome shotgun (WGS) entry which is preliminary data.</text>
</comment>
<organism evidence="1 2">
    <name type="scientific">Sphagnurus paluster</name>
    <dbReference type="NCBI Taxonomy" id="117069"/>
    <lineage>
        <taxon>Eukaryota</taxon>
        <taxon>Fungi</taxon>
        <taxon>Dikarya</taxon>
        <taxon>Basidiomycota</taxon>
        <taxon>Agaricomycotina</taxon>
        <taxon>Agaricomycetes</taxon>
        <taxon>Agaricomycetidae</taxon>
        <taxon>Agaricales</taxon>
        <taxon>Tricholomatineae</taxon>
        <taxon>Lyophyllaceae</taxon>
        <taxon>Sphagnurus</taxon>
    </lineage>
</organism>
<keyword evidence="2" id="KW-1185">Reference proteome</keyword>
<protein>
    <submittedName>
        <fullName evidence="1">Uncharacterized protein</fullName>
    </submittedName>
</protein>
<sequence length="335" mass="38956">MDLASSDNRIARTLRLVSRYANVWVLPLLFRTLTFTSPDQVMRVASTLLPKRRIHIPALKSNLHTFPRVLSSYTIESLALVVNNRLPSVEIALAKIAPAFTQLKNLVISSSNLSANAHWLRQHPIYPTNIMILHFGSPCRVNYRDPVFQHATHLYVSSMEGHRNSFVTDAPQLTHLAMHTRITHPFWVMTNFATIFLDLLKKTPRLELFVFVLNSDDIYDPKIDQWTLALSECLQDQRFVVLPHFRHPRMEWERMLSGKDSIWDCALTWRALLQGGHIHEILRYRTEMAEELRAESELLSAKKYAVDWEIDLVQREGYLPYQGDLTERREAARLY</sequence>
<dbReference type="EMBL" id="JABCKI010000113">
    <property type="protein sequence ID" value="KAG5652594.1"/>
    <property type="molecule type" value="Genomic_DNA"/>
</dbReference>
<accession>A0A9P7GMM3</accession>
<evidence type="ECO:0000313" key="2">
    <source>
        <dbReference type="Proteomes" id="UP000717328"/>
    </source>
</evidence>
<dbReference type="Proteomes" id="UP000717328">
    <property type="component" value="Unassembled WGS sequence"/>
</dbReference>